<dbReference type="PANTHER" id="PTHR46124:SF2">
    <property type="entry name" value="D-AMINOACYL-TRNA DEACYLASE"/>
    <property type="match status" value="1"/>
</dbReference>
<sequence length="284" mass="30936">MTPWIDTHCHLDGFEFAPDRDAVRAGAREAGVGLCVIPAVAVDNFAAVQALARRWGDGYGLGIHPMCVPDAHERDLQLLEQALEAEQDDPHLVAVGEIGLDFFVPGLDTPAMREKQEFFLREQLKLARRFDLPVLLHSRRSVDAVLKLLRQVTPPGGIAHAFVGSRQQADAFIGLGCKLGFGGAMTFERATRLRALATELPLDSIVMETDSPDIAPHWLYVTAEERAAGRPQARNTPAEIPRIGQVLADLRAEAVDLVREQTSRNALQVLPRLQALLAPALGGA</sequence>
<dbReference type="Pfam" id="PF01026">
    <property type="entry name" value="TatD_DNase"/>
    <property type="match status" value="1"/>
</dbReference>
<organism evidence="5 6">
    <name type="scientific">Brachymonas denitrificans DSM 15123</name>
    <dbReference type="NCBI Taxonomy" id="1121117"/>
    <lineage>
        <taxon>Bacteria</taxon>
        <taxon>Pseudomonadati</taxon>
        <taxon>Pseudomonadota</taxon>
        <taxon>Betaproteobacteria</taxon>
        <taxon>Burkholderiales</taxon>
        <taxon>Comamonadaceae</taxon>
        <taxon>Brachymonas</taxon>
    </lineage>
</organism>
<name>A0A1H8DPV1_9BURK</name>
<evidence type="ECO:0000256" key="2">
    <source>
        <dbReference type="ARBA" id="ARBA00022723"/>
    </source>
</evidence>
<feature type="binding site" evidence="4">
    <location>
        <position position="160"/>
    </location>
    <ligand>
        <name>a divalent metal cation</name>
        <dbReference type="ChEBI" id="CHEBI:60240"/>
        <label>2</label>
    </ligand>
</feature>
<dbReference type="AlphaFoldDB" id="A0A1H8DPV1"/>
<feature type="binding site" evidence="4">
    <location>
        <position position="210"/>
    </location>
    <ligand>
        <name>a divalent metal cation</name>
        <dbReference type="ChEBI" id="CHEBI:60240"/>
        <label>1</label>
    </ligand>
</feature>
<dbReference type="PROSITE" id="PS01091">
    <property type="entry name" value="TATD_3"/>
    <property type="match status" value="1"/>
</dbReference>
<dbReference type="Proteomes" id="UP000199531">
    <property type="component" value="Unassembled WGS sequence"/>
</dbReference>
<feature type="binding site" evidence="4">
    <location>
        <position position="97"/>
    </location>
    <ligand>
        <name>a divalent metal cation</name>
        <dbReference type="ChEBI" id="CHEBI:60240"/>
        <label>1</label>
    </ligand>
</feature>
<feature type="binding site" evidence="4">
    <location>
        <position position="10"/>
    </location>
    <ligand>
        <name>a divalent metal cation</name>
        <dbReference type="ChEBI" id="CHEBI:60240"/>
        <label>1</label>
    </ligand>
</feature>
<feature type="binding site" evidence="4">
    <location>
        <position position="8"/>
    </location>
    <ligand>
        <name>a divalent metal cation</name>
        <dbReference type="ChEBI" id="CHEBI:60240"/>
        <label>1</label>
    </ligand>
</feature>
<dbReference type="Gene3D" id="3.20.20.140">
    <property type="entry name" value="Metal-dependent hydrolases"/>
    <property type="match status" value="1"/>
</dbReference>
<gene>
    <name evidence="5" type="ORF">SAMN02745977_00383</name>
</gene>
<accession>A0A1H8DPV1</accession>
<protein>
    <submittedName>
        <fullName evidence="5">TatD DNase family protein</fullName>
    </submittedName>
</protein>
<proteinExistence type="inferred from homology"/>
<dbReference type="OrthoDB" id="9810005at2"/>
<dbReference type="STRING" id="1121117.SAMN02745977_00383"/>
<dbReference type="InterPro" id="IPR018228">
    <property type="entry name" value="DNase_TatD-rel_CS"/>
</dbReference>
<dbReference type="GO" id="GO:0016788">
    <property type="term" value="F:hydrolase activity, acting on ester bonds"/>
    <property type="evidence" value="ECO:0007669"/>
    <property type="project" value="InterPro"/>
</dbReference>
<evidence type="ECO:0000256" key="3">
    <source>
        <dbReference type="ARBA" id="ARBA00022801"/>
    </source>
</evidence>
<dbReference type="SUPFAM" id="SSF51556">
    <property type="entry name" value="Metallo-dependent hydrolases"/>
    <property type="match status" value="1"/>
</dbReference>
<dbReference type="RefSeq" id="WP_091813169.1">
    <property type="nucleotide sequence ID" value="NZ_FOCW01000001.1"/>
</dbReference>
<dbReference type="InterPro" id="IPR032466">
    <property type="entry name" value="Metal_Hydrolase"/>
</dbReference>
<dbReference type="GO" id="GO:0046872">
    <property type="term" value="F:metal ion binding"/>
    <property type="evidence" value="ECO:0007669"/>
    <property type="project" value="UniProtKB-KW"/>
</dbReference>
<comment type="similarity">
    <text evidence="1">Belongs to the metallo-dependent hydrolases superfamily. TatD-type hydrolase family.</text>
</comment>
<keyword evidence="6" id="KW-1185">Reference proteome</keyword>
<dbReference type="CDD" id="cd01310">
    <property type="entry name" value="TatD_DNAse"/>
    <property type="match status" value="1"/>
</dbReference>
<evidence type="ECO:0000313" key="6">
    <source>
        <dbReference type="Proteomes" id="UP000199531"/>
    </source>
</evidence>
<dbReference type="InterPro" id="IPR001130">
    <property type="entry name" value="TatD-like"/>
</dbReference>
<feature type="binding site" evidence="4">
    <location>
        <position position="137"/>
    </location>
    <ligand>
        <name>a divalent metal cation</name>
        <dbReference type="ChEBI" id="CHEBI:60240"/>
        <label>2</label>
    </ligand>
</feature>
<dbReference type="PANTHER" id="PTHR46124">
    <property type="entry name" value="D-AMINOACYL-TRNA DEACYLASE"/>
    <property type="match status" value="1"/>
</dbReference>
<evidence type="ECO:0000313" key="5">
    <source>
        <dbReference type="EMBL" id="SEN08588.1"/>
    </source>
</evidence>
<reference evidence="5 6" key="1">
    <citation type="submission" date="2016-10" db="EMBL/GenBank/DDBJ databases">
        <authorList>
            <person name="de Groot N.N."/>
        </authorList>
    </citation>
    <scope>NUCLEOTIDE SEQUENCE [LARGE SCALE GENOMIC DNA]</scope>
    <source>
        <strain evidence="5 6">DSM 15123</strain>
    </source>
</reference>
<evidence type="ECO:0000256" key="1">
    <source>
        <dbReference type="ARBA" id="ARBA00009275"/>
    </source>
</evidence>
<evidence type="ECO:0000256" key="4">
    <source>
        <dbReference type="PIRSR" id="PIRSR005902-1"/>
    </source>
</evidence>
<dbReference type="PIRSF" id="PIRSF005902">
    <property type="entry name" value="DNase_TatD"/>
    <property type="match status" value="1"/>
</dbReference>
<keyword evidence="3" id="KW-0378">Hydrolase</keyword>
<keyword evidence="2 4" id="KW-0479">Metal-binding</keyword>
<dbReference type="EMBL" id="FOCW01000001">
    <property type="protein sequence ID" value="SEN08588.1"/>
    <property type="molecule type" value="Genomic_DNA"/>
</dbReference>
<dbReference type="FunFam" id="3.20.20.140:FF:000005">
    <property type="entry name" value="TatD family hydrolase"/>
    <property type="match status" value="1"/>
</dbReference>